<dbReference type="Proteomes" id="UP000799440">
    <property type="component" value="Unassembled WGS sequence"/>
</dbReference>
<proteinExistence type="predicted"/>
<dbReference type="OrthoDB" id="5411518at2759"/>
<accession>A0A6A6V1P0</accession>
<reference evidence="1" key="1">
    <citation type="journal article" date="2020" name="Stud. Mycol.">
        <title>101 Dothideomycetes genomes: a test case for predicting lifestyles and emergence of pathogens.</title>
        <authorList>
            <person name="Haridas S."/>
            <person name="Albert R."/>
            <person name="Binder M."/>
            <person name="Bloem J."/>
            <person name="Labutti K."/>
            <person name="Salamov A."/>
            <person name="Andreopoulos B."/>
            <person name="Baker S."/>
            <person name="Barry K."/>
            <person name="Bills G."/>
            <person name="Bluhm B."/>
            <person name="Cannon C."/>
            <person name="Castanera R."/>
            <person name="Culley D."/>
            <person name="Daum C."/>
            <person name="Ezra D."/>
            <person name="Gonzalez J."/>
            <person name="Henrissat B."/>
            <person name="Kuo A."/>
            <person name="Liang C."/>
            <person name="Lipzen A."/>
            <person name="Lutzoni F."/>
            <person name="Magnuson J."/>
            <person name="Mondo S."/>
            <person name="Nolan M."/>
            <person name="Ohm R."/>
            <person name="Pangilinan J."/>
            <person name="Park H.-J."/>
            <person name="Ramirez L."/>
            <person name="Alfaro M."/>
            <person name="Sun H."/>
            <person name="Tritt A."/>
            <person name="Yoshinaga Y."/>
            <person name="Zwiers L.-H."/>
            <person name="Turgeon B."/>
            <person name="Goodwin S."/>
            <person name="Spatafora J."/>
            <person name="Crous P."/>
            <person name="Grigoriev I."/>
        </authorList>
    </citation>
    <scope>NUCLEOTIDE SEQUENCE</scope>
    <source>
        <strain evidence="1">CBS 119925</strain>
    </source>
</reference>
<dbReference type="PANTHER" id="PTHR39290">
    <property type="entry name" value="C3H1-TYPE DOMAIN-CONTAINING PROTEIN-RELATED"/>
    <property type="match status" value="1"/>
</dbReference>
<dbReference type="PANTHER" id="PTHR39290:SF6">
    <property type="entry name" value="S-ADENOSYL-L-METHIONINE-DEPENDENT METHYLTRANSFERASES SUPERFAMILY PROTEIN"/>
    <property type="match status" value="1"/>
</dbReference>
<evidence type="ECO:0000313" key="2">
    <source>
        <dbReference type="Proteomes" id="UP000799440"/>
    </source>
</evidence>
<protein>
    <recommendedName>
        <fullName evidence="3">S-adenosyl-L-methionine-dependent methyltransferase</fullName>
    </recommendedName>
</protein>
<dbReference type="EMBL" id="MU006589">
    <property type="protein sequence ID" value="KAF2744375.1"/>
    <property type="molecule type" value="Genomic_DNA"/>
</dbReference>
<organism evidence="1 2">
    <name type="scientific">Sporormia fimetaria CBS 119925</name>
    <dbReference type="NCBI Taxonomy" id="1340428"/>
    <lineage>
        <taxon>Eukaryota</taxon>
        <taxon>Fungi</taxon>
        <taxon>Dikarya</taxon>
        <taxon>Ascomycota</taxon>
        <taxon>Pezizomycotina</taxon>
        <taxon>Dothideomycetes</taxon>
        <taxon>Pleosporomycetidae</taxon>
        <taxon>Pleosporales</taxon>
        <taxon>Sporormiaceae</taxon>
        <taxon>Sporormia</taxon>
    </lineage>
</organism>
<evidence type="ECO:0000313" key="1">
    <source>
        <dbReference type="EMBL" id="KAF2744375.1"/>
    </source>
</evidence>
<name>A0A6A6V1P0_9PLEO</name>
<gene>
    <name evidence="1" type="ORF">M011DRAFT_488973</name>
</gene>
<dbReference type="AlphaFoldDB" id="A0A6A6V1P0"/>
<sequence length="382" mass="42933">MTQSTAPFDPDAFFDKWNEEDFIPSEKNGLTFRQSIIKAFNLLENDDYVYHAHGATNLEMTQRAIDAGRANGLHAWYHDADGKPLNPPHPTPAEINAYNTLFSPQPSPLKALTSLSSSSPPNTLRSLISFHLLTPSHTHNPYPNLSLLPPHSSTRTHINPGLSYFLHSNTTLEWAGPTPFTTHTKSSHHMLPILYHHFGCTPPTYASLYCLAKLAQPRRPSKEPVRPILDIGSGNGYWSYMLRRFPLPEKQNWKELEVHAVDNATSEYRVSWVKDTIRSDAVRFLKHGSVGGWKVDGGKGCILLLVYPQATGGFTEETVRAFEGDTVVIVGTACENGFTGFRDVRVDVWFEKNMKGWECVLKMPMPSFAGKDEGFFVFRKKD</sequence>
<keyword evidence="2" id="KW-1185">Reference proteome</keyword>
<dbReference type="InterPro" id="IPR029063">
    <property type="entry name" value="SAM-dependent_MTases_sf"/>
</dbReference>
<dbReference type="SUPFAM" id="SSF53335">
    <property type="entry name" value="S-adenosyl-L-methionine-dependent methyltransferases"/>
    <property type="match status" value="1"/>
</dbReference>
<evidence type="ECO:0008006" key="3">
    <source>
        <dbReference type="Google" id="ProtNLM"/>
    </source>
</evidence>